<evidence type="ECO:0000313" key="2">
    <source>
        <dbReference type="EMBL" id="PCC83873.1"/>
    </source>
</evidence>
<accession>A0A2A4ALR5</accession>
<reference evidence="2 3" key="1">
    <citation type="submission" date="2017-09" db="EMBL/GenBank/DDBJ databases">
        <title>Draft Genome Sequence of Corynebacterium accolens AH4003.</title>
        <authorList>
            <person name="Chen Y."/>
            <person name="Oosthuysen W.F."/>
            <person name="Kelley S."/>
            <person name="Horswill A."/>
        </authorList>
    </citation>
    <scope>NUCLEOTIDE SEQUENCE [LARGE SCALE GENOMIC DNA]</scope>
    <source>
        <strain evidence="2 3">AH4003</strain>
    </source>
</reference>
<feature type="transmembrane region" description="Helical" evidence="1">
    <location>
        <begin position="12"/>
        <end position="32"/>
    </location>
</feature>
<dbReference type="Pfam" id="PF10724">
    <property type="entry name" value="DUF2516"/>
    <property type="match status" value="1"/>
</dbReference>
<keyword evidence="1" id="KW-0812">Transmembrane</keyword>
<sequence>MDIIIYLLNHAAGWFFTILSIFAIVGAILAATTREDAYRAGDRKSKWTWVGMLAASALALNLPFSFLPWIGAVVTGVYWFDVRPQLKAIVNGDYSY</sequence>
<evidence type="ECO:0000313" key="3">
    <source>
        <dbReference type="Proteomes" id="UP000218690"/>
    </source>
</evidence>
<dbReference type="EMBL" id="NWBP01000001">
    <property type="protein sequence ID" value="PCC83873.1"/>
    <property type="molecule type" value="Genomic_DNA"/>
</dbReference>
<evidence type="ECO:0000256" key="1">
    <source>
        <dbReference type="SAM" id="Phobius"/>
    </source>
</evidence>
<comment type="caution">
    <text evidence="2">The sequence shown here is derived from an EMBL/GenBank/DDBJ whole genome shotgun (WGS) entry which is preliminary data.</text>
</comment>
<protein>
    <submittedName>
        <fullName evidence="2">DUF2516 domain-containing protein</fullName>
    </submittedName>
</protein>
<gene>
    <name evidence="2" type="ORF">COM45_00110</name>
</gene>
<feature type="transmembrane region" description="Helical" evidence="1">
    <location>
        <begin position="53"/>
        <end position="80"/>
    </location>
</feature>
<name>A0A2A4ALR5_9CORY</name>
<dbReference type="Proteomes" id="UP000218690">
    <property type="component" value="Unassembled WGS sequence"/>
</dbReference>
<dbReference type="InterPro" id="IPR019662">
    <property type="entry name" value="DUF2516"/>
</dbReference>
<organism evidence="2 3">
    <name type="scientific">Corynebacterium accolens</name>
    <dbReference type="NCBI Taxonomy" id="38284"/>
    <lineage>
        <taxon>Bacteria</taxon>
        <taxon>Bacillati</taxon>
        <taxon>Actinomycetota</taxon>
        <taxon>Actinomycetes</taxon>
        <taxon>Mycobacteriales</taxon>
        <taxon>Corynebacteriaceae</taxon>
        <taxon>Corynebacterium</taxon>
    </lineage>
</organism>
<dbReference type="AlphaFoldDB" id="A0A2A4ALR5"/>
<keyword evidence="1" id="KW-1133">Transmembrane helix</keyword>
<proteinExistence type="predicted"/>
<keyword evidence="1" id="KW-0472">Membrane</keyword>